<organism evidence="1 2">
    <name type="scientific">Xanthocytophaga flava</name>
    <dbReference type="NCBI Taxonomy" id="3048013"/>
    <lineage>
        <taxon>Bacteria</taxon>
        <taxon>Pseudomonadati</taxon>
        <taxon>Bacteroidota</taxon>
        <taxon>Cytophagia</taxon>
        <taxon>Cytophagales</taxon>
        <taxon>Rhodocytophagaceae</taxon>
        <taxon>Xanthocytophaga</taxon>
    </lineage>
</organism>
<gene>
    <name evidence="1" type="ORF">QNI19_36865</name>
</gene>
<proteinExistence type="predicted"/>
<accession>A0ABT7CXW2</accession>
<reference evidence="1 2" key="1">
    <citation type="submission" date="2023-05" db="EMBL/GenBank/DDBJ databases">
        <authorList>
            <person name="Zhang X."/>
        </authorList>
    </citation>
    <scope>NUCLEOTIDE SEQUENCE [LARGE SCALE GENOMIC DNA]</scope>
    <source>
        <strain evidence="1 2">DM2B3-1</strain>
    </source>
</reference>
<dbReference type="EMBL" id="JASJOT010000050">
    <property type="protein sequence ID" value="MDJ1498565.1"/>
    <property type="molecule type" value="Genomic_DNA"/>
</dbReference>
<comment type="caution">
    <text evidence="1">The sequence shown here is derived from an EMBL/GenBank/DDBJ whole genome shotgun (WGS) entry which is preliminary data.</text>
</comment>
<dbReference type="Proteomes" id="UP001228581">
    <property type="component" value="Unassembled WGS sequence"/>
</dbReference>
<protein>
    <submittedName>
        <fullName evidence="1">Uncharacterized protein</fullName>
    </submittedName>
</protein>
<name>A0ABT7CXW2_9BACT</name>
<keyword evidence="2" id="KW-1185">Reference proteome</keyword>
<sequence>MTSVFNLFSDEFEYIRMQVADGLITGFQKKDTPFKNYTKFTYNSNVLNLYENSSGSFFSIKGIFVYDLQTMQFVEIHVHIVYGMLLGYSIPAFNTILPDCDRITIESFQIEYAENEDFLEIKPLLNDLELQIVNPSNVYIVEIRDKVYYHILDLEDGDSIGIDKQKIVYKITHDPFDAIKLTEDLSVFLK</sequence>
<evidence type="ECO:0000313" key="1">
    <source>
        <dbReference type="EMBL" id="MDJ1498565.1"/>
    </source>
</evidence>
<evidence type="ECO:0000313" key="2">
    <source>
        <dbReference type="Proteomes" id="UP001228581"/>
    </source>
</evidence>